<gene>
    <name evidence="2" type="ORF">LPLAT_LOCUS6016</name>
</gene>
<keyword evidence="3" id="KW-1185">Reference proteome</keyword>
<dbReference type="EMBL" id="OZ034825">
    <property type="protein sequence ID" value="CAL1679908.1"/>
    <property type="molecule type" value="Genomic_DNA"/>
</dbReference>
<dbReference type="Proteomes" id="UP001497644">
    <property type="component" value="Chromosome 2"/>
</dbReference>
<protein>
    <submittedName>
        <fullName evidence="2">Uncharacterized protein</fullName>
    </submittedName>
</protein>
<name>A0AAV2NIP0_9HYME</name>
<evidence type="ECO:0000256" key="1">
    <source>
        <dbReference type="SAM" id="MobiDB-lite"/>
    </source>
</evidence>
<feature type="region of interest" description="Disordered" evidence="1">
    <location>
        <begin position="1"/>
        <end position="31"/>
    </location>
</feature>
<sequence>MKIKLSNSALASTRRHDKFASRYSAPPPNEARSSVVLRASSELHVRWVIRVPITRLDTIGDKLGARYVKIVTSNSTLSIKIKTSLINETSVLLRNVAGLKAEEKRQK</sequence>
<reference evidence="2" key="1">
    <citation type="submission" date="2024-04" db="EMBL/GenBank/DDBJ databases">
        <authorList>
            <consortium name="Molecular Ecology Group"/>
        </authorList>
    </citation>
    <scope>NUCLEOTIDE SEQUENCE</scope>
</reference>
<proteinExistence type="predicted"/>
<evidence type="ECO:0000313" key="3">
    <source>
        <dbReference type="Proteomes" id="UP001497644"/>
    </source>
</evidence>
<organism evidence="2 3">
    <name type="scientific">Lasius platythorax</name>
    <dbReference type="NCBI Taxonomy" id="488582"/>
    <lineage>
        <taxon>Eukaryota</taxon>
        <taxon>Metazoa</taxon>
        <taxon>Ecdysozoa</taxon>
        <taxon>Arthropoda</taxon>
        <taxon>Hexapoda</taxon>
        <taxon>Insecta</taxon>
        <taxon>Pterygota</taxon>
        <taxon>Neoptera</taxon>
        <taxon>Endopterygota</taxon>
        <taxon>Hymenoptera</taxon>
        <taxon>Apocrita</taxon>
        <taxon>Aculeata</taxon>
        <taxon>Formicoidea</taxon>
        <taxon>Formicidae</taxon>
        <taxon>Formicinae</taxon>
        <taxon>Lasius</taxon>
        <taxon>Lasius</taxon>
    </lineage>
</organism>
<dbReference type="AlphaFoldDB" id="A0AAV2NIP0"/>
<accession>A0AAV2NIP0</accession>
<feature type="compositionally biased region" description="Polar residues" evidence="1">
    <location>
        <begin position="1"/>
        <end position="11"/>
    </location>
</feature>
<evidence type="ECO:0000313" key="2">
    <source>
        <dbReference type="EMBL" id="CAL1679908.1"/>
    </source>
</evidence>